<feature type="compositionally biased region" description="Low complexity" evidence="4">
    <location>
        <begin position="112"/>
        <end position="129"/>
    </location>
</feature>
<evidence type="ECO:0000313" key="5">
    <source>
        <dbReference type="EMBL" id="GFS21001.1"/>
    </source>
</evidence>
<sequence>MSWIGGSLSSLTGQLSNLTKDILTEGTEEVSDPATELRLAHERLQQLDDLLSTQRQENDRLKRTNRELEEKAEGSELQINTISREYRTVLEGKEREVNTLKHQNQELLEQQARAAAFTASSSSPSSSHAHSSDGWDSLNNGATHRRALPGQEIRTRSRSTWLDRNFARIAVYSILGQLRRRLIELKTWPDPASCCTCVILNSHLLAASSSKLRVHFRGFVHGQGPLFRVALHLS</sequence>
<comment type="subcellular location">
    <subcellularLocation>
        <location evidence="1">Golgi apparatus</location>
    </subcellularLocation>
</comment>
<feature type="region of interest" description="Disordered" evidence="4">
    <location>
        <begin position="52"/>
        <end position="75"/>
    </location>
</feature>
<protein>
    <submittedName>
        <fullName evidence="5">Thyroid receptor-interacting protein 11</fullName>
    </submittedName>
</protein>
<evidence type="ECO:0000256" key="1">
    <source>
        <dbReference type="ARBA" id="ARBA00004555"/>
    </source>
</evidence>
<dbReference type="GO" id="GO:0005794">
    <property type="term" value="C:Golgi apparatus"/>
    <property type="evidence" value="ECO:0007669"/>
    <property type="project" value="UniProtKB-SubCell"/>
</dbReference>
<dbReference type="AlphaFoldDB" id="A0AAV4JF72"/>
<evidence type="ECO:0000256" key="3">
    <source>
        <dbReference type="ARBA" id="ARBA00023054"/>
    </source>
</evidence>
<comment type="caution">
    <text evidence="5">The sequence shown here is derived from an EMBL/GenBank/DDBJ whole genome shotgun (WGS) entry which is preliminary data.</text>
</comment>
<feature type="compositionally biased region" description="Basic and acidic residues" evidence="4">
    <location>
        <begin position="56"/>
        <end position="74"/>
    </location>
</feature>
<dbReference type="GO" id="GO:0007030">
    <property type="term" value="P:Golgi organization"/>
    <property type="evidence" value="ECO:0007669"/>
    <property type="project" value="TreeGrafter"/>
</dbReference>
<name>A0AAV4JF72_9GAST</name>
<evidence type="ECO:0000256" key="4">
    <source>
        <dbReference type="SAM" id="MobiDB-lite"/>
    </source>
</evidence>
<dbReference type="EMBL" id="BMAT01013831">
    <property type="protein sequence ID" value="GFS21001.1"/>
    <property type="molecule type" value="Genomic_DNA"/>
</dbReference>
<dbReference type="PANTHER" id="PTHR18921">
    <property type="entry name" value="MYOSIN HEAVY CHAIN - RELATED"/>
    <property type="match status" value="1"/>
</dbReference>
<dbReference type="PANTHER" id="PTHR18921:SF2">
    <property type="entry name" value="THYROID RECEPTOR-INTERACTING PROTEIN 11"/>
    <property type="match status" value="1"/>
</dbReference>
<feature type="region of interest" description="Disordered" evidence="4">
    <location>
        <begin position="112"/>
        <end position="150"/>
    </location>
</feature>
<organism evidence="5 6">
    <name type="scientific">Elysia marginata</name>
    <dbReference type="NCBI Taxonomy" id="1093978"/>
    <lineage>
        <taxon>Eukaryota</taxon>
        <taxon>Metazoa</taxon>
        <taxon>Spiralia</taxon>
        <taxon>Lophotrochozoa</taxon>
        <taxon>Mollusca</taxon>
        <taxon>Gastropoda</taxon>
        <taxon>Heterobranchia</taxon>
        <taxon>Euthyneura</taxon>
        <taxon>Panpulmonata</taxon>
        <taxon>Sacoglossa</taxon>
        <taxon>Placobranchoidea</taxon>
        <taxon>Plakobranchidae</taxon>
        <taxon>Elysia</taxon>
    </lineage>
</organism>
<dbReference type="GO" id="GO:0031267">
    <property type="term" value="F:small GTPase binding"/>
    <property type="evidence" value="ECO:0007669"/>
    <property type="project" value="TreeGrafter"/>
</dbReference>
<dbReference type="Proteomes" id="UP000762676">
    <property type="component" value="Unassembled WGS sequence"/>
</dbReference>
<dbReference type="GO" id="GO:0006888">
    <property type="term" value="P:endoplasmic reticulum to Golgi vesicle-mediated transport"/>
    <property type="evidence" value="ECO:0007669"/>
    <property type="project" value="TreeGrafter"/>
</dbReference>
<proteinExistence type="predicted"/>
<reference evidence="5 6" key="1">
    <citation type="journal article" date="2021" name="Elife">
        <title>Chloroplast acquisition without the gene transfer in kleptoplastic sea slugs, Plakobranchus ocellatus.</title>
        <authorList>
            <person name="Maeda T."/>
            <person name="Takahashi S."/>
            <person name="Yoshida T."/>
            <person name="Shimamura S."/>
            <person name="Takaki Y."/>
            <person name="Nagai Y."/>
            <person name="Toyoda A."/>
            <person name="Suzuki Y."/>
            <person name="Arimoto A."/>
            <person name="Ishii H."/>
            <person name="Satoh N."/>
            <person name="Nishiyama T."/>
            <person name="Hasebe M."/>
            <person name="Maruyama T."/>
            <person name="Minagawa J."/>
            <person name="Obokata J."/>
            <person name="Shigenobu S."/>
        </authorList>
    </citation>
    <scope>NUCLEOTIDE SEQUENCE [LARGE SCALE GENOMIC DNA]</scope>
</reference>
<accession>A0AAV4JF72</accession>
<keyword evidence="5" id="KW-0675">Receptor</keyword>
<gene>
    <name evidence="5" type="ORF">ElyMa_006912900</name>
</gene>
<evidence type="ECO:0000313" key="6">
    <source>
        <dbReference type="Proteomes" id="UP000762676"/>
    </source>
</evidence>
<keyword evidence="3" id="KW-0175">Coiled coil</keyword>
<keyword evidence="2" id="KW-0333">Golgi apparatus</keyword>
<evidence type="ECO:0000256" key="2">
    <source>
        <dbReference type="ARBA" id="ARBA00023034"/>
    </source>
</evidence>
<keyword evidence="6" id="KW-1185">Reference proteome</keyword>